<feature type="region of interest" description="Disordered" evidence="1">
    <location>
        <begin position="186"/>
        <end position="210"/>
    </location>
</feature>
<organism evidence="3 4">
    <name type="scientific">Curvularia kusanoi</name>
    <name type="common">Cochliobolus kusanoi</name>
    <dbReference type="NCBI Taxonomy" id="90978"/>
    <lineage>
        <taxon>Eukaryota</taxon>
        <taxon>Fungi</taxon>
        <taxon>Dikarya</taxon>
        <taxon>Ascomycota</taxon>
        <taxon>Pezizomycotina</taxon>
        <taxon>Dothideomycetes</taxon>
        <taxon>Pleosporomycetidae</taxon>
        <taxon>Pleosporales</taxon>
        <taxon>Pleosporineae</taxon>
        <taxon>Pleosporaceae</taxon>
        <taxon>Curvularia</taxon>
    </lineage>
</organism>
<protein>
    <recommendedName>
        <fullName evidence="2">Azaphilone pigments biosynthesis cluster protein L N-terminal domain-containing protein</fullName>
    </recommendedName>
</protein>
<feature type="domain" description="Azaphilone pigments biosynthesis cluster protein L N-terminal" evidence="2">
    <location>
        <begin position="4"/>
        <end position="217"/>
    </location>
</feature>
<evidence type="ECO:0000313" key="3">
    <source>
        <dbReference type="EMBL" id="KAF2998445.1"/>
    </source>
</evidence>
<dbReference type="AlphaFoldDB" id="A0A9P4W9P1"/>
<dbReference type="Proteomes" id="UP000801428">
    <property type="component" value="Unassembled WGS sequence"/>
</dbReference>
<dbReference type="InterPro" id="IPR031348">
    <property type="entry name" value="PigL_N"/>
</dbReference>
<name>A0A9P4W9P1_CURKU</name>
<dbReference type="Pfam" id="PF17111">
    <property type="entry name" value="PigL_N"/>
    <property type="match status" value="1"/>
</dbReference>
<comment type="caution">
    <text evidence="3">The sequence shown here is derived from an EMBL/GenBank/DDBJ whole genome shotgun (WGS) entry which is preliminary data.</text>
</comment>
<keyword evidence="4" id="KW-1185">Reference proteome</keyword>
<accession>A0A9P4W9P1</accession>
<feature type="compositionally biased region" description="Basic and acidic residues" evidence="1">
    <location>
        <begin position="186"/>
        <end position="200"/>
    </location>
</feature>
<gene>
    <name evidence="3" type="ORF">E8E13_000859</name>
</gene>
<evidence type="ECO:0000259" key="2">
    <source>
        <dbReference type="Pfam" id="PF17111"/>
    </source>
</evidence>
<reference evidence="3" key="1">
    <citation type="submission" date="2019-04" db="EMBL/GenBank/DDBJ databases">
        <title>Sequencing of skin fungus with MAO and IRED activity.</title>
        <authorList>
            <person name="Marsaioli A.J."/>
            <person name="Bonatto J.M.C."/>
            <person name="Reis Junior O."/>
        </authorList>
    </citation>
    <scope>NUCLEOTIDE SEQUENCE</scope>
    <source>
        <strain evidence="3">30M1</strain>
    </source>
</reference>
<evidence type="ECO:0000256" key="1">
    <source>
        <dbReference type="SAM" id="MobiDB-lite"/>
    </source>
</evidence>
<evidence type="ECO:0000313" key="4">
    <source>
        <dbReference type="Proteomes" id="UP000801428"/>
    </source>
</evidence>
<sequence length="302" mass="33504">MSPMDPFSITAGAIGITGFATTSIVQLHSLIDSLSEAQDVVTDIASSLTSIERPLAALGQLSIADEATNIAIREDLRKTGLAEAINNCGDACNKFSKNLAKWTKHSSPTKLSLRDRLSVGVWNKEKIRTLRTHLLSCQATAEFAVTCTQLIVQLRSEKATDSDREHVKRQLYALEMKIQEHIDLTKRQQEEARQRQRDLEGESDDEEDGDAQRMLAIGEIKEQSRLLEADQVSCGVVFSQARSRRSGQDISNIITLRDSRALVGLPESVIGKINQRIRDVRTEDGSMAVIGGYRNDFSFNQM</sequence>
<dbReference type="EMBL" id="SWKU01000019">
    <property type="protein sequence ID" value="KAF2998445.1"/>
    <property type="molecule type" value="Genomic_DNA"/>
</dbReference>
<proteinExistence type="predicted"/>
<dbReference type="OrthoDB" id="432483at2759"/>